<comment type="subcellular location">
    <subcellularLocation>
        <location evidence="1">Cell outer membrane</location>
    </subcellularLocation>
</comment>
<dbReference type="InterPro" id="IPR006665">
    <property type="entry name" value="OmpA-like"/>
</dbReference>
<sequence length="600" mass="66822">MIRKSLPLFYFLLLFATTSSYGQLYPYKWRVGLGTDFSRSLNSYQINKFSDLKRIYELDQPLRPEKNWTLSIEKRLSPGLSLALSGSRYTLSETSPNGAVQNSGILRIREIETTATTFGTSLMLRTDNGKLLGENAFFAPYLSIGAGWIYREGKGQQVKMAIEPLPTIIINEDSGFEYSKNNLYWSAGFGTRLKVSKQLEVFFQSDIEGNLSQINDENTYFGMLNQSAPLGKNSPPLGWLVHHRMGLKFSFVPSEKAYRASVINPSTKATRQVLSAETQPSENENGLLSLNATVSLTERGINVTTQAKPEPMKEADPGISDRTGANETIYYYSYPGSPDAGQQGTRFRPEASQNRIVYGHSGFEEYGQRSNQYGYQDIRRSGTNSTGIPLRSTQPDRSASWLFWVPPIAALSSLNNAADPTLPAAADSSGFQSNIPKSPEPMQKRDINPVYEVNRAPVPSKLFNPGFSNTIFIPVPVTTHGDSLKKERMKLPVTRVMIYFENAKSELSAPAFEKLKEIAGTLYDYPKAAISIKGFADHTGSISYNMALIEKRSQAVAEVLRIQHGIPADRIQLLPGALLVRSEVKKPRKEDRVVELQILF</sequence>
<evidence type="ECO:0000256" key="5">
    <source>
        <dbReference type="SAM" id="MobiDB-lite"/>
    </source>
</evidence>
<dbReference type="PROSITE" id="PS51123">
    <property type="entry name" value="OMPA_2"/>
    <property type="match status" value="1"/>
</dbReference>
<evidence type="ECO:0000313" key="8">
    <source>
        <dbReference type="Proteomes" id="UP000184513"/>
    </source>
</evidence>
<evidence type="ECO:0000256" key="1">
    <source>
        <dbReference type="ARBA" id="ARBA00004442"/>
    </source>
</evidence>
<reference evidence="7 8" key="1">
    <citation type="submission" date="2016-11" db="EMBL/GenBank/DDBJ databases">
        <authorList>
            <person name="Jaros S."/>
            <person name="Januszkiewicz K."/>
            <person name="Wedrychowicz H."/>
        </authorList>
    </citation>
    <scope>NUCLEOTIDE SEQUENCE [LARGE SCALE GENOMIC DNA]</scope>
    <source>
        <strain evidence="7 8">CGMCC 1.6102</strain>
    </source>
</reference>
<dbReference type="Gene3D" id="3.30.1330.60">
    <property type="entry name" value="OmpA-like domain"/>
    <property type="match status" value="1"/>
</dbReference>
<dbReference type="RefSeq" id="WP_073093754.1">
    <property type="nucleotide sequence ID" value="NZ_FRCY01000003.1"/>
</dbReference>
<keyword evidence="2 4" id="KW-0472">Membrane</keyword>
<evidence type="ECO:0000259" key="6">
    <source>
        <dbReference type="PROSITE" id="PS51123"/>
    </source>
</evidence>
<evidence type="ECO:0000256" key="4">
    <source>
        <dbReference type="PROSITE-ProRule" id="PRU00473"/>
    </source>
</evidence>
<evidence type="ECO:0000256" key="2">
    <source>
        <dbReference type="ARBA" id="ARBA00023136"/>
    </source>
</evidence>
<dbReference type="PRINTS" id="PR01021">
    <property type="entry name" value="OMPADOMAIN"/>
</dbReference>
<keyword evidence="8" id="KW-1185">Reference proteome</keyword>
<dbReference type="CDD" id="cd07185">
    <property type="entry name" value="OmpA_C-like"/>
    <property type="match status" value="1"/>
</dbReference>
<dbReference type="EMBL" id="FRCY01000003">
    <property type="protein sequence ID" value="SHM78765.1"/>
    <property type="molecule type" value="Genomic_DNA"/>
</dbReference>
<name>A0A1M7LKT9_9BACT</name>
<keyword evidence="3" id="KW-0998">Cell outer membrane</keyword>
<dbReference type="PANTHER" id="PTHR30329:SF21">
    <property type="entry name" value="LIPOPROTEIN YIAD-RELATED"/>
    <property type="match status" value="1"/>
</dbReference>
<dbReference type="InterPro" id="IPR050330">
    <property type="entry name" value="Bact_OuterMem_StrucFunc"/>
</dbReference>
<dbReference type="InterPro" id="IPR036737">
    <property type="entry name" value="OmpA-like_sf"/>
</dbReference>
<dbReference type="OrthoDB" id="654178at2"/>
<dbReference type="Proteomes" id="UP000184513">
    <property type="component" value="Unassembled WGS sequence"/>
</dbReference>
<evidence type="ECO:0000256" key="3">
    <source>
        <dbReference type="ARBA" id="ARBA00023237"/>
    </source>
</evidence>
<proteinExistence type="predicted"/>
<dbReference type="PANTHER" id="PTHR30329">
    <property type="entry name" value="STATOR ELEMENT OF FLAGELLAR MOTOR COMPLEX"/>
    <property type="match status" value="1"/>
</dbReference>
<dbReference type="InterPro" id="IPR006664">
    <property type="entry name" value="OMP_bac"/>
</dbReference>
<accession>A0A1M7LKT9</accession>
<organism evidence="7 8">
    <name type="scientific">Cyclobacterium lianum</name>
    <dbReference type="NCBI Taxonomy" id="388280"/>
    <lineage>
        <taxon>Bacteria</taxon>
        <taxon>Pseudomonadati</taxon>
        <taxon>Bacteroidota</taxon>
        <taxon>Cytophagia</taxon>
        <taxon>Cytophagales</taxon>
        <taxon>Cyclobacteriaceae</taxon>
        <taxon>Cyclobacterium</taxon>
    </lineage>
</organism>
<feature type="region of interest" description="Disordered" evidence="5">
    <location>
        <begin position="425"/>
        <end position="444"/>
    </location>
</feature>
<dbReference type="SUPFAM" id="SSF103088">
    <property type="entry name" value="OmpA-like"/>
    <property type="match status" value="1"/>
</dbReference>
<gene>
    <name evidence="7" type="ORF">SAMN04488057_103326</name>
</gene>
<dbReference type="GO" id="GO:0009279">
    <property type="term" value="C:cell outer membrane"/>
    <property type="evidence" value="ECO:0007669"/>
    <property type="project" value="UniProtKB-SubCell"/>
</dbReference>
<dbReference type="Pfam" id="PF00691">
    <property type="entry name" value="OmpA"/>
    <property type="match status" value="1"/>
</dbReference>
<evidence type="ECO:0000313" key="7">
    <source>
        <dbReference type="EMBL" id="SHM78765.1"/>
    </source>
</evidence>
<dbReference type="STRING" id="388280.SAMN04488057_103326"/>
<feature type="domain" description="OmpA-like" evidence="6">
    <location>
        <begin position="487"/>
        <end position="600"/>
    </location>
</feature>
<dbReference type="AlphaFoldDB" id="A0A1M7LKT9"/>
<protein>
    <submittedName>
        <fullName evidence="7">Outer membrane protein OmpA</fullName>
    </submittedName>
</protein>